<feature type="compositionally biased region" description="Low complexity" evidence="1">
    <location>
        <begin position="19"/>
        <end position="34"/>
    </location>
</feature>
<dbReference type="InParanoid" id="A0A1X7UKM8"/>
<reference evidence="2" key="1">
    <citation type="submission" date="2017-05" db="UniProtKB">
        <authorList>
            <consortium name="EnsemblMetazoa"/>
        </authorList>
    </citation>
    <scope>IDENTIFICATION</scope>
</reference>
<dbReference type="AlphaFoldDB" id="A0A1X7UKM8"/>
<dbReference type="EnsemblMetazoa" id="Aqu2.1.28054_001">
    <property type="protein sequence ID" value="Aqu2.1.28054_001"/>
    <property type="gene ID" value="Aqu2.1.28054"/>
</dbReference>
<accession>A0A1X7UKM8</accession>
<proteinExistence type="predicted"/>
<sequence>MVTFKGLIRSHGPKGNRCPGSSLLPSSASSGASSEAREADGVMPPSTCSVPCGSDVQGSYSSWSLPISGRKVIKRIPKGSPSTALAKFSIILEEVVSENSVALWRHLLEFSSRCLGPLLMVVVVDH</sequence>
<evidence type="ECO:0000313" key="2">
    <source>
        <dbReference type="EnsemblMetazoa" id="Aqu2.1.28054_001"/>
    </source>
</evidence>
<evidence type="ECO:0000256" key="1">
    <source>
        <dbReference type="SAM" id="MobiDB-lite"/>
    </source>
</evidence>
<name>A0A1X7UKM8_AMPQE</name>
<feature type="region of interest" description="Disordered" evidence="1">
    <location>
        <begin position="1"/>
        <end position="47"/>
    </location>
</feature>
<organism evidence="2">
    <name type="scientific">Amphimedon queenslandica</name>
    <name type="common">Sponge</name>
    <dbReference type="NCBI Taxonomy" id="400682"/>
    <lineage>
        <taxon>Eukaryota</taxon>
        <taxon>Metazoa</taxon>
        <taxon>Porifera</taxon>
        <taxon>Demospongiae</taxon>
        <taxon>Heteroscleromorpha</taxon>
        <taxon>Haplosclerida</taxon>
        <taxon>Niphatidae</taxon>
        <taxon>Amphimedon</taxon>
    </lineage>
</organism>
<protein>
    <submittedName>
        <fullName evidence="2">Uncharacterized protein</fullName>
    </submittedName>
</protein>